<feature type="transmembrane region" description="Helical" evidence="1">
    <location>
        <begin position="32"/>
        <end position="52"/>
    </location>
</feature>
<accession>A0A1V9YNZ9</accession>
<keyword evidence="3" id="KW-1185">Reference proteome</keyword>
<dbReference type="EMBL" id="JNBR01001444">
    <property type="protein sequence ID" value="OQR87387.1"/>
    <property type="molecule type" value="Genomic_DNA"/>
</dbReference>
<keyword evidence="1" id="KW-0812">Transmembrane</keyword>
<keyword evidence="1" id="KW-0472">Membrane</keyword>
<comment type="caution">
    <text evidence="2">The sequence shown here is derived from an EMBL/GenBank/DDBJ whole genome shotgun (WGS) entry which is preliminary data.</text>
</comment>
<proteinExistence type="predicted"/>
<keyword evidence="1" id="KW-1133">Transmembrane helix</keyword>
<evidence type="ECO:0000256" key="1">
    <source>
        <dbReference type="SAM" id="Phobius"/>
    </source>
</evidence>
<evidence type="ECO:0000313" key="3">
    <source>
        <dbReference type="Proteomes" id="UP000243579"/>
    </source>
</evidence>
<protein>
    <submittedName>
        <fullName evidence="2">Uncharacterized protein</fullName>
    </submittedName>
</protein>
<dbReference type="AlphaFoldDB" id="A0A1V9YNZ9"/>
<dbReference type="OrthoDB" id="68692at2759"/>
<gene>
    <name evidence="2" type="ORF">ACHHYP_08895</name>
</gene>
<evidence type="ECO:0000313" key="2">
    <source>
        <dbReference type="EMBL" id="OQR87387.1"/>
    </source>
</evidence>
<reference evidence="2 3" key="1">
    <citation type="journal article" date="2014" name="Genome Biol. Evol.">
        <title>The secreted proteins of Achlya hypogyna and Thraustotheca clavata identify the ancestral oomycete secretome and reveal gene acquisitions by horizontal gene transfer.</title>
        <authorList>
            <person name="Misner I."/>
            <person name="Blouin N."/>
            <person name="Leonard G."/>
            <person name="Richards T.A."/>
            <person name="Lane C.E."/>
        </authorList>
    </citation>
    <scope>NUCLEOTIDE SEQUENCE [LARGE SCALE GENOMIC DNA]</scope>
    <source>
        <strain evidence="2 3">ATCC 48635</strain>
    </source>
</reference>
<dbReference type="Proteomes" id="UP000243579">
    <property type="component" value="Unassembled WGS sequence"/>
</dbReference>
<name>A0A1V9YNZ9_ACHHY</name>
<organism evidence="2 3">
    <name type="scientific">Achlya hypogyna</name>
    <name type="common">Oomycete</name>
    <name type="synonym">Protoachlya hypogyna</name>
    <dbReference type="NCBI Taxonomy" id="1202772"/>
    <lineage>
        <taxon>Eukaryota</taxon>
        <taxon>Sar</taxon>
        <taxon>Stramenopiles</taxon>
        <taxon>Oomycota</taxon>
        <taxon>Saprolegniomycetes</taxon>
        <taxon>Saprolegniales</taxon>
        <taxon>Achlyaceae</taxon>
        <taxon>Achlya</taxon>
    </lineage>
</organism>
<sequence length="134" mass="16236">MQLSMIWDYFYLSPWHTRHEAPVRHGLALHHAMWCLGFMVIGAVALRIAQYLWRPEPVLDELPKYYYLERDLVWWEYLLPLWFLDRVWTKDTRRLKYRRRHKTSSIALDTIPEDDEAPAVEASFFVRFPALKLS</sequence>
<feature type="transmembrane region" description="Helical" evidence="1">
    <location>
        <begin position="72"/>
        <end position="89"/>
    </location>
</feature>